<feature type="compositionally biased region" description="Basic and acidic residues" evidence="5">
    <location>
        <begin position="428"/>
        <end position="449"/>
    </location>
</feature>
<dbReference type="GeneID" id="9229593"/>
<dbReference type="EMBL" id="DS995703">
    <property type="protein sequence ID" value="EEQ30956.1"/>
    <property type="molecule type" value="Genomic_DNA"/>
</dbReference>
<feature type="compositionally biased region" description="Low complexity" evidence="5">
    <location>
        <begin position="94"/>
        <end position="111"/>
    </location>
</feature>
<keyword evidence="2" id="KW-0333">Golgi apparatus</keyword>
<dbReference type="Proteomes" id="UP000002035">
    <property type="component" value="Unassembled WGS sequence"/>
</dbReference>
<feature type="coiled-coil region" evidence="4">
    <location>
        <begin position="302"/>
        <end position="336"/>
    </location>
</feature>
<feature type="compositionally biased region" description="Polar residues" evidence="5">
    <location>
        <begin position="705"/>
        <end position="714"/>
    </location>
</feature>
<feature type="domain" description="TATA element modulatory factor 1 TATA binding" evidence="6">
    <location>
        <begin position="726"/>
        <end position="837"/>
    </location>
</feature>
<name>C5FJU5_ARTOC</name>
<feature type="compositionally biased region" description="Polar residues" evidence="5">
    <location>
        <begin position="146"/>
        <end position="163"/>
    </location>
</feature>
<evidence type="ECO:0000259" key="6">
    <source>
        <dbReference type="Pfam" id="PF12325"/>
    </source>
</evidence>
<feature type="region of interest" description="Disordered" evidence="5">
    <location>
        <begin position="537"/>
        <end position="561"/>
    </location>
</feature>
<feature type="compositionally biased region" description="Low complexity" evidence="5">
    <location>
        <begin position="660"/>
        <end position="671"/>
    </location>
</feature>
<dbReference type="GO" id="GO:0005783">
    <property type="term" value="C:endoplasmic reticulum"/>
    <property type="evidence" value="ECO:0007669"/>
    <property type="project" value="TreeGrafter"/>
</dbReference>
<organism evidence="7 8">
    <name type="scientific">Arthroderma otae (strain ATCC MYA-4605 / CBS 113480)</name>
    <name type="common">Microsporum canis</name>
    <dbReference type="NCBI Taxonomy" id="554155"/>
    <lineage>
        <taxon>Eukaryota</taxon>
        <taxon>Fungi</taxon>
        <taxon>Dikarya</taxon>
        <taxon>Ascomycota</taxon>
        <taxon>Pezizomycotina</taxon>
        <taxon>Eurotiomycetes</taxon>
        <taxon>Eurotiomycetidae</taxon>
        <taxon>Onygenales</taxon>
        <taxon>Arthrodermataceae</taxon>
        <taxon>Microsporum</taxon>
    </lineage>
</organism>
<dbReference type="VEuPathDB" id="FungiDB:MCYG_03775"/>
<feature type="compositionally biased region" description="Basic and acidic residues" evidence="5">
    <location>
        <begin position="130"/>
        <end position="141"/>
    </location>
</feature>
<dbReference type="GO" id="GO:0005794">
    <property type="term" value="C:Golgi apparatus"/>
    <property type="evidence" value="ECO:0007669"/>
    <property type="project" value="UniProtKB-SubCell"/>
</dbReference>
<feature type="compositionally biased region" description="Basic and acidic residues" evidence="5">
    <location>
        <begin position="74"/>
        <end position="83"/>
    </location>
</feature>
<keyword evidence="3 4" id="KW-0175">Coiled coil</keyword>
<feature type="compositionally biased region" description="Polar residues" evidence="5">
    <location>
        <begin position="626"/>
        <end position="650"/>
    </location>
</feature>
<dbReference type="RefSeq" id="XP_002848269.1">
    <property type="nucleotide sequence ID" value="XM_002848223.1"/>
</dbReference>
<dbReference type="STRING" id="554155.C5FJU5"/>
<evidence type="ECO:0000256" key="1">
    <source>
        <dbReference type="ARBA" id="ARBA00004555"/>
    </source>
</evidence>
<evidence type="ECO:0000256" key="2">
    <source>
        <dbReference type="ARBA" id="ARBA00023034"/>
    </source>
</evidence>
<comment type="subcellular location">
    <subcellularLocation>
        <location evidence="1">Golgi apparatus</location>
    </subcellularLocation>
</comment>
<keyword evidence="8" id="KW-1185">Reference proteome</keyword>
<feature type="region of interest" description="Disordered" evidence="5">
    <location>
        <begin position="428"/>
        <end position="451"/>
    </location>
</feature>
<dbReference type="PANTHER" id="PTHR46515">
    <property type="entry name" value="TATA ELEMENT MODULATORY FACTOR TMF1"/>
    <property type="match status" value="1"/>
</dbReference>
<dbReference type="OMA" id="EEMHGYI"/>
<sequence length="842" mass="93761">MSASKWKVGSFLQQAVAGVESRLDTILADSDSEAAQNADKTEKPAEKQPGLRAGMQTPSSTSPNLSRNSSSARTNDRLQERLARAMAKQAGAASVTSPPSSTGVPSRTSTPLPTDGSRTSIDSSAGNIDKATDETKSDSKPARTSLEVTAQGRQSNEIQSNELETPECKGAERDIDLLKANSSQQSQVPEISVAESRSNHLEDYETAMAKLQADHEASELRWQEELHSYIEKIDALQAKLKYLASEAVESARNSTASATPGTIEKKLSEKEEKIAVLMEEGQKWSKTELEHRATIKKLRQYISESTRTQVELKRRIEKAEKDLILANDRAKRAEAAEKRATASLNKQSSTEEDLESAVAERNILKATVSDLSYQLSRASARAEAAEKKAEEEVMRIESRQVSELKEELSSAKVEHELNEENLRREIQDLTESLSREKERSRAQEVELRGEQSVLESKMESLRARAEEASSSVTGDAQAKLLRQVETLQTQYAVASDNWHGIETSLLSRLASVEKERDDIAKREGDMRRKVRESVLKVKRAEGDSENSRELARELERDLEESQHEVKRLQAKLEKAEEELFAAQQDLSKQKEILDATWAQRLEDERSKWQENIASSPAILQARAESVTPSRRSDVLSSLSEIPQSRRSSTLPKLDTPPRQNSYSSLNSNPLLRGSSLHDAPSPLADTASIQTQEPDDYFNGGLTPATPSVPGTHTQHSRGAHDVVSASTVAAGPSVQLVERMSATVRRLESERAGFKDELARLTSQRDEARREVVELMKEVEEKRVGDEHVRGLEEKVQQLNERYQTTLEMLGEKSEQVEELKADIADLKDIYRDTLQKHLQQ</sequence>
<evidence type="ECO:0000313" key="8">
    <source>
        <dbReference type="Proteomes" id="UP000002035"/>
    </source>
</evidence>
<gene>
    <name evidence="7" type="ORF">MCYG_03775</name>
</gene>
<feature type="region of interest" description="Disordered" evidence="5">
    <location>
        <begin position="28"/>
        <end position="167"/>
    </location>
</feature>
<feature type="coiled-coil region" evidence="4">
    <location>
        <begin position="738"/>
        <end position="838"/>
    </location>
</feature>
<dbReference type="InterPro" id="IPR052602">
    <property type="entry name" value="Growth_transcription_reg"/>
</dbReference>
<dbReference type="HOGENOM" id="CLU_013114_0_0_1"/>
<feature type="compositionally biased region" description="Low complexity" evidence="5">
    <location>
        <begin position="57"/>
        <end position="71"/>
    </location>
</feature>
<dbReference type="Pfam" id="PF12325">
    <property type="entry name" value="TMF_TATA_bd"/>
    <property type="match status" value="1"/>
</dbReference>
<dbReference type="OrthoDB" id="74178at2759"/>
<reference evidence="8" key="1">
    <citation type="journal article" date="2012" name="MBio">
        <title>Comparative genome analysis of Trichophyton rubrum and related dermatophytes reveals candidate genes involved in infection.</title>
        <authorList>
            <person name="Martinez D.A."/>
            <person name="Oliver B.G."/>
            <person name="Graeser Y."/>
            <person name="Goldberg J.M."/>
            <person name="Li W."/>
            <person name="Martinez-Rossi N.M."/>
            <person name="Monod M."/>
            <person name="Shelest E."/>
            <person name="Barton R.C."/>
            <person name="Birch E."/>
            <person name="Brakhage A.A."/>
            <person name="Chen Z."/>
            <person name="Gurr S.J."/>
            <person name="Heiman D."/>
            <person name="Heitman J."/>
            <person name="Kosti I."/>
            <person name="Rossi A."/>
            <person name="Saif S."/>
            <person name="Samalova M."/>
            <person name="Saunders C.W."/>
            <person name="Shea T."/>
            <person name="Summerbell R.C."/>
            <person name="Xu J."/>
            <person name="Young S."/>
            <person name="Zeng Q."/>
            <person name="Birren B.W."/>
            <person name="Cuomo C.A."/>
            <person name="White T.C."/>
        </authorList>
    </citation>
    <scope>NUCLEOTIDE SEQUENCE [LARGE SCALE GENOMIC DNA]</scope>
    <source>
        <strain evidence="8">ATCC MYA-4605 / CBS 113480</strain>
    </source>
</reference>
<dbReference type="AlphaFoldDB" id="C5FJU5"/>
<evidence type="ECO:0000256" key="5">
    <source>
        <dbReference type="SAM" id="MobiDB-lite"/>
    </source>
</evidence>
<feature type="region of interest" description="Disordered" evidence="5">
    <location>
        <begin position="609"/>
        <end position="720"/>
    </location>
</feature>
<dbReference type="InterPro" id="IPR022092">
    <property type="entry name" value="TMF_DNA-bd"/>
</dbReference>
<proteinExistence type="predicted"/>
<protein>
    <submittedName>
        <fullName evidence="7">M protein repeat protein</fullName>
    </submittedName>
</protein>
<evidence type="ECO:0000256" key="4">
    <source>
        <dbReference type="SAM" id="Coils"/>
    </source>
</evidence>
<dbReference type="Pfam" id="PF12329">
    <property type="entry name" value="TMF_DNA_bd"/>
    <property type="match status" value="1"/>
</dbReference>
<dbReference type="PANTHER" id="PTHR46515:SF1">
    <property type="entry name" value="TATA ELEMENT MODULATORY FACTOR"/>
    <property type="match status" value="1"/>
</dbReference>
<evidence type="ECO:0000256" key="3">
    <source>
        <dbReference type="ARBA" id="ARBA00023054"/>
    </source>
</evidence>
<feature type="compositionally biased region" description="Polar residues" evidence="5">
    <location>
        <begin position="116"/>
        <end position="126"/>
    </location>
</feature>
<evidence type="ECO:0000313" key="7">
    <source>
        <dbReference type="EMBL" id="EEQ30956.1"/>
    </source>
</evidence>
<accession>C5FJU5</accession>
<dbReference type="InterPro" id="IPR022091">
    <property type="entry name" value="TMF_TATA-bd"/>
</dbReference>
<dbReference type="eggNOG" id="KOG4673">
    <property type="taxonomic scope" value="Eukaryota"/>
</dbReference>